<feature type="domain" description="Cytochrome c" evidence="6">
    <location>
        <begin position="60"/>
        <end position="163"/>
    </location>
</feature>
<gene>
    <name evidence="7" type="ORF">H8K55_00670</name>
</gene>
<dbReference type="InterPro" id="IPR051459">
    <property type="entry name" value="Cytochrome_c-type_DH"/>
</dbReference>
<evidence type="ECO:0000313" key="7">
    <source>
        <dbReference type="EMBL" id="MBC3872083.1"/>
    </source>
</evidence>
<dbReference type="Proteomes" id="UP000624279">
    <property type="component" value="Unassembled WGS sequence"/>
</dbReference>
<dbReference type="EMBL" id="JACOGA010000001">
    <property type="protein sequence ID" value="MBC3872083.1"/>
    <property type="molecule type" value="Genomic_DNA"/>
</dbReference>
<keyword evidence="5" id="KW-1133">Transmembrane helix</keyword>
<name>A0ABR6Y630_9BURK</name>
<dbReference type="SUPFAM" id="SSF46626">
    <property type="entry name" value="Cytochrome c"/>
    <property type="match status" value="3"/>
</dbReference>
<feature type="domain" description="Cytochrome c" evidence="6">
    <location>
        <begin position="341"/>
        <end position="431"/>
    </location>
</feature>
<dbReference type="Gene3D" id="1.10.760.10">
    <property type="entry name" value="Cytochrome c-like domain"/>
    <property type="match status" value="3"/>
</dbReference>
<keyword evidence="5" id="KW-0472">Membrane</keyword>
<evidence type="ECO:0000256" key="1">
    <source>
        <dbReference type="ARBA" id="ARBA00022617"/>
    </source>
</evidence>
<dbReference type="PANTHER" id="PTHR35008:SF4">
    <property type="entry name" value="BLL4482 PROTEIN"/>
    <property type="match status" value="1"/>
</dbReference>
<accession>A0ABR6Y630</accession>
<keyword evidence="5" id="KW-0812">Transmembrane</keyword>
<evidence type="ECO:0000256" key="2">
    <source>
        <dbReference type="ARBA" id="ARBA00022723"/>
    </source>
</evidence>
<reference evidence="7 8" key="1">
    <citation type="submission" date="2020-08" db="EMBL/GenBank/DDBJ databases">
        <title>Novel species isolated from subtropical streams in China.</title>
        <authorList>
            <person name="Lu H."/>
        </authorList>
    </citation>
    <scope>NUCLEOTIDE SEQUENCE [LARGE SCALE GENOMIC DNA]</scope>
    <source>
        <strain evidence="7 8">LX15W</strain>
    </source>
</reference>
<evidence type="ECO:0000256" key="5">
    <source>
        <dbReference type="SAM" id="Phobius"/>
    </source>
</evidence>
<dbReference type="InterPro" id="IPR014353">
    <property type="entry name" value="Membr-bd_ADH_cyt_c"/>
</dbReference>
<dbReference type="PIRSF" id="PIRSF000018">
    <property type="entry name" value="Mb_ADH_cyt_c"/>
    <property type="match status" value="1"/>
</dbReference>
<dbReference type="PROSITE" id="PS51007">
    <property type="entry name" value="CYTC"/>
    <property type="match status" value="3"/>
</dbReference>
<dbReference type="Pfam" id="PF00034">
    <property type="entry name" value="Cytochrom_C"/>
    <property type="match status" value="2"/>
</dbReference>
<dbReference type="InterPro" id="IPR036909">
    <property type="entry name" value="Cyt_c-like_dom_sf"/>
</dbReference>
<evidence type="ECO:0000256" key="4">
    <source>
        <dbReference type="PROSITE-ProRule" id="PRU00433"/>
    </source>
</evidence>
<keyword evidence="8" id="KW-1185">Reference proteome</keyword>
<evidence type="ECO:0000256" key="3">
    <source>
        <dbReference type="ARBA" id="ARBA00023004"/>
    </source>
</evidence>
<dbReference type="PANTHER" id="PTHR35008">
    <property type="entry name" value="BLL4482 PROTEIN-RELATED"/>
    <property type="match status" value="1"/>
</dbReference>
<comment type="caution">
    <text evidence="7">The sequence shown here is derived from an EMBL/GenBank/DDBJ whole genome shotgun (WGS) entry which is preliminary data.</text>
</comment>
<feature type="domain" description="Cytochrome c" evidence="6">
    <location>
        <begin position="205"/>
        <end position="315"/>
    </location>
</feature>
<feature type="transmembrane region" description="Helical" evidence="5">
    <location>
        <begin position="12"/>
        <end position="31"/>
    </location>
</feature>
<dbReference type="InterPro" id="IPR009056">
    <property type="entry name" value="Cyt_c-like_dom"/>
</dbReference>
<dbReference type="RefSeq" id="WP_186940097.1">
    <property type="nucleotide sequence ID" value="NZ_JACOGA010000001.1"/>
</dbReference>
<organism evidence="7 8">
    <name type="scientific">Undibacterium flavidum</name>
    <dbReference type="NCBI Taxonomy" id="2762297"/>
    <lineage>
        <taxon>Bacteria</taxon>
        <taxon>Pseudomonadati</taxon>
        <taxon>Pseudomonadota</taxon>
        <taxon>Betaproteobacteria</taxon>
        <taxon>Burkholderiales</taxon>
        <taxon>Oxalobacteraceae</taxon>
        <taxon>Undibacterium</taxon>
    </lineage>
</organism>
<keyword evidence="3 4" id="KW-0408">Iron</keyword>
<proteinExistence type="predicted"/>
<sequence length="452" mass="49095">MKISAKKIGKLLLLLLALAIITILLTAWYGYRLGETYQSSANSGEPAPTNLDDTTLAKQSVLERGAYLVKLGDCMACHTARGGAPFAGGRIMQSEFGQFLTPNITPDKLTGIGNWTAEDFWNALHNGKGKDGRLLYPAFPFPNYTHVTRTDADAMFSYLQAQAPVAQKNALHQLDFPYSLRGTLAIWRALYFKPGVLPTDAKQSFEWNRGAYLVRGLAHCSACHSSRNSLGANRGSDDFSGGAMVGLLWYAPSLNAQEELNLSAMKSTDIAQLLQHGVNSTSSVNGPMAEVVKESLQHLTDQDAQAIASYLRALPQQKQNTPDILDQALARPSVSKEQMQDIMLRGETIYRAQCIDCHGKQGEGKTGIYPALKGNPSIQMLNISNPVRVILAGGFSPATKANPRPYSMPPFAPFLDDAEVALVLTYIRNAWGNQGSVIGASEINPYRTAALD</sequence>
<evidence type="ECO:0000313" key="8">
    <source>
        <dbReference type="Proteomes" id="UP000624279"/>
    </source>
</evidence>
<keyword evidence="2 4" id="KW-0479">Metal-binding</keyword>
<protein>
    <submittedName>
        <fullName evidence="7">Cytochrome c</fullName>
    </submittedName>
</protein>
<evidence type="ECO:0000259" key="6">
    <source>
        <dbReference type="PROSITE" id="PS51007"/>
    </source>
</evidence>
<keyword evidence="1 4" id="KW-0349">Heme</keyword>